<dbReference type="PANTHER" id="PTHR42852">
    <property type="entry name" value="THIOL:DISULFIDE INTERCHANGE PROTEIN DSBE"/>
    <property type="match status" value="1"/>
</dbReference>
<keyword evidence="1" id="KW-0732">Signal</keyword>
<evidence type="ECO:0000313" key="4">
    <source>
        <dbReference type="Proteomes" id="UP000026714"/>
    </source>
</evidence>
<dbReference type="RefSeq" id="WP_037479786.1">
    <property type="nucleotide sequence ID" value="NZ_AZRA01000032.1"/>
</dbReference>
<dbReference type="InterPro" id="IPR036249">
    <property type="entry name" value="Thioredoxin-like_sf"/>
</dbReference>
<dbReference type="InterPro" id="IPR013766">
    <property type="entry name" value="Thioredoxin_domain"/>
</dbReference>
<dbReference type="eggNOG" id="COG0526">
    <property type="taxonomic scope" value="Bacteria"/>
</dbReference>
<feature type="signal peptide" evidence="1">
    <location>
        <begin position="1"/>
        <end position="23"/>
    </location>
</feature>
<dbReference type="GO" id="GO:0016491">
    <property type="term" value="F:oxidoreductase activity"/>
    <property type="evidence" value="ECO:0007669"/>
    <property type="project" value="InterPro"/>
</dbReference>
<sequence length="168" mass="18211">MKAARIALAAAVVAAIAVTASFAVGSKEKAPAISYTLLDGTKQTSAEALKGKVVLVNFWATSCTTCVKEMPELVATHQKYKDKGFETLAVAMSYDPPAYVASFAESRQLPFKVAIDNTGEIARQYGKVQLTPTTFVLNRKGEIVKRYVGEPDFQQLHLLLEKLLAENA</sequence>
<reference evidence="3 4" key="1">
    <citation type="journal article" date="2014" name="FEMS Microbiol. Ecol.">
        <title>Sphaerotilus natans encrusted with nanoball-shaped Fe(III) oxide minerals formed by nitrate-reducing mixotrophic Fe(II) oxidation.</title>
        <authorList>
            <person name="Park S."/>
            <person name="Kim D.H."/>
            <person name="Lee J.H."/>
            <person name="Hur H.G."/>
        </authorList>
    </citation>
    <scope>NUCLEOTIDE SEQUENCE [LARGE SCALE GENOMIC DNA]</scope>
    <source>
        <strain evidence="3 4">DSM 6575</strain>
    </source>
</reference>
<dbReference type="Gene3D" id="3.40.30.10">
    <property type="entry name" value="Glutaredoxin"/>
    <property type="match status" value="1"/>
</dbReference>
<dbReference type="InterPro" id="IPR013740">
    <property type="entry name" value="Redoxin"/>
</dbReference>
<dbReference type="EMBL" id="AZRA01000032">
    <property type="protein sequence ID" value="KDB52998.1"/>
    <property type="molecule type" value="Genomic_DNA"/>
</dbReference>
<proteinExistence type="predicted"/>
<dbReference type="PROSITE" id="PS51352">
    <property type="entry name" value="THIOREDOXIN_2"/>
    <property type="match status" value="1"/>
</dbReference>
<dbReference type="CDD" id="cd02966">
    <property type="entry name" value="TlpA_like_family"/>
    <property type="match status" value="1"/>
</dbReference>
<dbReference type="PANTHER" id="PTHR42852:SF18">
    <property type="entry name" value="CHROMOSOME UNDETERMINED SCAFFOLD_47, WHOLE GENOME SHOTGUN SEQUENCE"/>
    <property type="match status" value="1"/>
</dbReference>
<dbReference type="InterPro" id="IPR050553">
    <property type="entry name" value="Thioredoxin_ResA/DsbE_sf"/>
</dbReference>
<dbReference type="PATRIC" id="fig|1286631.3.peg.1342"/>
<dbReference type="AlphaFoldDB" id="A0A059KPG6"/>
<evidence type="ECO:0000256" key="1">
    <source>
        <dbReference type="SAM" id="SignalP"/>
    </source>
</evidence>
<name>A0A059KPG6_9BURK</name>
<protein>
    <submittedName>
        <fullName evidence="3">Redoxin domain-containing protein</fullName>
    </submittedName>
</protein>
<dbReference type="SUPFAM" id="SSF52833">
    <property type="entry name" value="Thioredoxin-like"/>
    <property type="match status" value="1"/>
</dbReference>
<feature type="domain" description="Thioredoxin" evidence="2">
    <location>
        <begin position="24"/>
        <end position="165"/>
    </location>
</feature>
<keyword evidence="4" id="KW-1185">Reference proteome</keyword>
<feature type="chain" id="PRO_5001575978" evidence="1">
    <location>
        <begin position="24"/>
        <end position="168"/>
    </location>
</feature>
<accession>A0A059KPG6</accession>
<comment type="caution">
    <text evidence="3">The sequence shown here is derived from an EMBL/GenBank/DDBJ whole genome shotgun (WGS) entry which is preliminary data.</text>
</comment>
<evidence type="ECO:0000313" key="3">
    <source>
        <dbReference type="EMBL" id="KDB52998.1"/>
    </source>
</evidence>
<dbReference type="STRING" id="34103.SAMN05421778_102298"/>
<evidence type="ECO:0000259" key="2">
    <source>
        <dbReference type="PROSITE" id="PS51352"/>
    </source>
</evidence>
<dbReference type="Proteomes" id="UP000026714">
    <property type="component" value="Unassembled WGS sequence"/>
</dbReference>
<gene>
    <name evidence="3" type="ORF">X805_13600</name>
</gene>
<organism evidence="3 4">
    <name type="scientific">Sphaerotilus natans subsp. natans DSM 6575</name>
    <dbReference type="NCBI Taxonomy" id="1286631"/>
    <lineage>
        <taxon>Bacteria</taxon>
        <taxon>Pseudomonadati</taxon>
        <taxon>Pseudomonadota</taxon>
        <taxon>Betaproteobacteria</taxon>
        <taxon>Burkholderiales</taxon>
        <taxon>Sphaerotilaceae</taxon>
        <taxon>Sphaerotilus</taxon>
    </lineage>
</organism>
<dbReference type="Pfam" id="PF08534">
    <property type="entry name" value="Redoxin"/>
    <property type="match status" value="1"/>
</dbReference>